<dbReference type="AlphaFoldDB" id="A0A126V0T5"/>
<reference evidence="1 2" key="1">
    <citation type="submission" date="2016-02" db="EMBL/GenBank/DDBJ databases">
        <title>Complete genome sequence of Halocynthiibacter arcticus PAMC 20958t from arctic marine sediment.</title>
        <authorList>
            <person name="Lee Y.M."/>
            <person name="Baek K."/>
            <person name="Lee H.K."/>
            <person name="Shin S.C."/>
        </authorList>
    </citation>
    <scope>NUCLEOTIDE SEQUENCE [LARGE SCALE GENOMIC DNA]</scope>
    <source>
        <strain evidence="1">PAMC 20958</strain>
    </source>
</reference>
<organism evidence="1 2">
    <name type="scientific">Falsihalocynthiibacter arcticus</name>
    <dbReference type="NCBI Taxonomy" id="1579316"/>
    <lineage>
        <taxon>Bacteria</taxon>
        <taxon>Pseudomonadati</taxon>
        <taxon>Pseudomonadota</taxon>
        <taxon>Alphaproteobacteria</taxon>
        <taxon>Rhodobacterales</taxon>
        <taxon>Roseobacteraceae</taxon>
        <taxon>Falsihalocynthiibacter</taxon>
    </lineage>
</organism>
<proteinExistence type="predicted"/>
<sequence length="370" mass="39897">MTLPLIFDVVQPAGLKILLGQVPLEAVDLYPVLENVTVNVSRTEAGIASIALTSMRDETGAWPVLDGGYFSRWNPIRIVADFGSYSEDVLWGYVLQVTPEFPQDRSAAKVTVEIQDQTIALDRETKTREWNAPSNDTVMTDGDIVSSIGVANGLRTKSSNGVGLSVTPLAQDKTDFRFITERAEQLGYEFRIQFGEIFFGPINLSGTPQKTLLVYAGPDTTVLEFSIAEEAATPAEAFLSTMQGGETPEPVEARMQPDLKILGRDAAYEEGQTGLPPFSWNIKPEGDPDPDAAQMLAQAKVNEASLSIAAEALVDSTLYGHVIRPGATIGVDGIGQRYGGDFYVDAVEHVFDATGYTQKASLLKNGINGG</sequence>
<dbReference type="EMBL" id="CP014327">
    <property type="protein sequence ID" value="AML51923.1"/>
    <property type="molecule type" value="Genomic_DNA"/>
</dbReference>
<gene>
    <name evidence="1" type="ORF">RC74_12180</name>
</gene>
<dbReference type="STRING" id="1579316.RC74_12180"/>
<evidence type="ECO:0008006" key="3">
    <source>
        <dbReference type="Google" id="ProtNLM"/>
    </source>
</evidence>
<keyword evidence="2" id="KW-1185">Reference proteome</keyword>
<dbReference type="KEGG" id="hat:RC74_12180"/>
<dbReference type="RefSeq" id="WP_052275158.1">
    <property type="nucleotide sequence ID" value="NZ_CP014327.1"/>
</dbReference>
<name>A0A126V0T5_9RHOB</name>
<dbReference type="OrthoDB" id="262740at2"/>
<dbReference type="Proteomes" id="UP000070371">
    <property type="component" value="Chromosome"/>
</dbReference>
<evidence type="ECO:0000313" key="1">
    <source>
        <dbReference type="EMBL" id="AML51923.1"/>
    </source>
</evidence>
<protein>
    <recommendedName>
        <fullName evidence="3">Phage late control D family protein</fullName>
    </recommendedName>
</protein>
<evidence type="ECO:0000313" key="2">
    <source>
        <dbReference type="Proteomes" id="UP000070371"/>
    </source>
</evidence>
<accession>A0A126V0T5</accession>